<comment type="caution">
    <text evidence="2">The sequence shown here is derived from an EMBL/GenBank/DDBJ whole genome shotgun (WGS) entry which is preliminary data.</text>
</comment>
<feature type="domain" description="Peptidase S74" evidence="1">
    <location>
        <begin position="17"/>
        <end position="105"/>
    </location>
</feature>
<evidence type="ECO:0000313" key="2">
    <source>
        <dbReference type="EMBL" id="GAG79475.1"/>
    </source>
</evidence>
<sequence length="107" mass="11990">YCGGTGCGTAVDWVGTSDCRCKKCIEKLDCGLDRIMNLKPVSYQWKHDDSCDMGFIAQDVIEYEKTLVLGNEEDGYGLKYDKISAITVKAIQELKEEIEKLKEQVNG</sequence>
<dbReference type="Gene3D" id="1.10.10.10">
    <property type="entry name" value="Winged helix-like DNA-binding domain superfamily/Winged helix DNA-binding domain"/>
    <property type="match status" value="1"/>
</dbReference>
<dbReference type="Pfam" id="PF13884">
    <property type="entry name" value="Peptidase_S74"/>
    <property type="match status" value="1"/>
</dbReference>
<proteinExistence type="predicted"/>
<protein>
    <recommendedName>
        <fullName evidence="1">Peptidase S74 domain-containing protein</fullName>
    </recommendedName>
</protein>
<organism evidence="2">
    <name type="scientific">marine sediment metagenome</name>
    <dbReference type="NCBI Taxonomy" id="412755"/>
    <lineage>
        <taxon>unclassified sequences</taxon>
        <taxon>metagenomes</taxon>
        <taxon>ecological metagenomes</taxon>
    </lineage>
</organism>
<accession>X1AAJ9</accession>
<name>X1AAJ9_9ZZZZ</name>
<evidence type="ECO:0000259" key="1">
    <source>
        <dbReference type="PROSITE" id="PS51688"/>
    </source>
</evidence>
<dbReference type="InterPro" id="IPR030392">
    <property type="entry name" value="S74_ICA"/>
</dbReference>
<dbReference type="InterPro" id="IPR036388">
    <property type="entry name" value="WH-like_DNA-bd_sf"/>
</dbReference>
<dbReference type="EMBL" id="BART01012316">
    <property type="protein sequence ID" value="GAG79475.1"/>
    <property type="molecule type" value="Genomic_DNA"/>
</dbReference>
<dbReference type="AlphaFoldDB" id="X1AAJ9"/>
<reference evidence="2" key="1">
    <citation type="journal article" date="2014" name="Front. Microbiol.">
        <title>High frequency of phylogenetically diverse reductive dehalogenase-homologous genes in deep subseafloor sedimentary metagenomes.</title>
        <authorList>
            <person name="Kawai M."/>
            <person name="Futagami T."/>
            <person name="Toyoda A."/>
            <person name="Takaki Y."/>
            <person name="Nishi S."/>
            <person name="Hori S."/>
            <person name="Arai W."/>
            <person name="Tsubouchi T."/>
            <person name="Morono Y."/>
            <person name="Uchiyama I."/>
            <person name="Ito T."/>
            <person name="Fujiyama A."/>
            <person name="Inagaki F."/>
            <person name="Takami H."/>
        </authorList>
    </citation>
    <scope>NUCLEOTIDE SEQUENCE</scope>
    <source>
        <strain evidence="2">Expedition CK06-06</strain>
    </source>
</reference>
<dbReference type="PROSITE" id="PS51688">
    <property type="entry name" value="ICA"/>
    <property type="match status" value="1"/>
</dbReference>
<gene>
    <name evidence="2" type="ORF">S01H4_25769</name>
</gene>
<feature type="non-terminal residue" evidence="2">
    <location>
        <position position="1"/>
    </location>
</feature>